<evidence type="ECO:0000256" key="2">
    <source>
        <dbReference type="ARBA" id="ARBA00022448"/>
    </source>
</evidence>
<dbReference type="InterPro" id="IPR050367">
    <property type="entry name" value="APC_superfamily"/>
</dbReference>
<gene>
    <name evidence="8" type="ORF">JZO71_09960</name>
</gene>
<evidence type="ECO:0000256" key="1">
    <source>
        <dbReference type="ARBA" id="ARBA00004651"/>
    </source>
</evidence>
<evidence type="ECO:0000313" key="8">
    <source>
        <dbReference type="EMBL" id="MBO0482649.1"/>
    </source>
</evidence>
<keyword evidence="9" id="KW-1185">Reference proteome</keyword>
<dbReference type="InterPro" id="IPR002293">
    <property type="entry name" value="AA/rel_permease1"/>
</dbReference>
<dbReference type="Gene3D" id="1.20.1740.10">
    <property type="entry name" value="Amino acid/polyamine transporter I"/>
    <property type="match status" value="1"/>
</dbReference>
<proteinExistence type="predicted"/>
<dbReference type="Proteomes" id="UP000664832">
    <property type="component" value="Unassembled WGS sequence"/>
</dbReference>
<name>A0ABS3I1P7_9ENTE</name>
<keyword evidence="4 7" id="KW-0812">Transmembrane</keyword>
<organism evidence="8 9">
    <name type="scientific">Candidatus Enterococcus courvalinii</name>
    <dbReference type="NCBI Taxonomy" id="2815329"/>
    <lineage>
        <taxon>Bacteria</taxon>
        <taxon>Bacillati</taxon>
        <taxon>Bacillota</taxon>
        <taxon>Bacilli</taxon>
        <taxon>Lactobacillales</taxon>
        <taxon>Enterococcaceae</taxon>
        <taxon>Enterococcus</taxon>
    </lineage>
</organism>
<keyword evidence="6 7" id="KW-0472">Membrane</keyword>
<feature type="transmembrane region" description="Helical" evidence="7">
    <location>
        <begin position="122"/>
        <end position="141"/>
    </location>
</feature>
<sequence>MSESKVSKMGLGTFIGLTMALCATVRSIPTLAAVGWTLIFYSIFAVLFFAGPISMVSGELSTMLPQEGGPQLWVKTALGSKWGFVVAWLLWVQMFPGMVMVASTLGPLLGNTFGNVELGNNHWFVLACILVIYWIITLLNLKFDMAKVGGNIGVWLGVYIPVVIMFVLGLLAAFKVGLVSNGYLGAFSWSKAFPDLEHVDSLKYLAGITFIFVGIEMSSVYMPRLKDATKNYTKGVFIALIGLVLLNVINAMLVANVVPNGKMELANITQPILIDCQILGLPEVIGNIFSFMVFIGVLLQLSAWVTGPSKTIIQVAREGFLPPKFGFHKENKYGVSKNVVLTQSIVISLFALLYGVMDDVSAVFLTLTNATTVIYCIVYVLIAISLLEMRKKHPELNRPYRIGKSGNFFAWVISCMLIFSIVVVVFATLGTATMSDALLVTAIAVVMFVIPLIINHFKKDSWNTAVEAILEENLDEYSDQVTHSH</sequence>
<dbReference type="PANTHER" id="PTHR42770:SF15">
    <property type="entry name" value="GLUTAMATE_GAMMA-AMINOBUTYRATE ANTIPORTER-RELATED"/>
    <property type="match status" value="1"/>
</dbReference>
<feature type="transmembrane region" description="Helical" evidence="7">
    <location>
        <begin position="82"/>
        <end position="102"/>
    </location>
</feature>
<evidence type="ECO:0000256" key="4">
    <source>
        <dbReference type="ARBA" id="ARBA00022692"/>
    </source>
</evidence>
<feature type="transmembrane region" description="Helical" evidence="7">
    <location>
        <begin position="437"/>
        <end position="454"/>
    </location>
</feature>
<feature type="transmembrane region" description="Helical" evidence="7">
    <location>
        <begin position="363"/>
        <end position="387"/>
    </location>
</feature>
<evidence type="ECO:0000256" key="5">
    <source>
        <dbReference type="ARBA" id="ARBA00022989"/>
    </source>
</evidence>
<evidence type="ECO:0000256" key="3">
    <source>
        <dbReference type="ARBA" id="ARBA00022475"/>
    </source>
</evidence>
<feature type="transmembrane region" description="Helical" evidence="7">
    <location>
        <begin position="37"/>
        <end position="61"/>
    </location>
</feature>
<keyword evidence="2" id="KW-0813">Transport</keyword>
<protein>
    <submittedName>
        <fullName evidence="8">Amino acid permease</fullName>
    </submittedName>
</protein>
<evidence type="ECO:0000313" key="9">
    <source>
        <dbReference type="Proteomes" id="UP000664832"/>
    </source>
</evidence>
<dbReference type="PANTHER" id="PTHR42770">
    <property type="entry name" value="AMINO ACID TRANSPORTER-RELATED"/>
    <property type="match status" value="1"/>
</dbReference>
<keyword evidence="5 7" id="KW-1133">Transmembrane helix</keyword>
<comment type="subcellular location">
    <subcellularLocation>
        <location evidence="1">Cell membrane</location>
        <topology evidence="1">Multi-pass membrane protein</topology>
    </subcellularLocation>
</comment>
<accession>A0ABS3I1P7</accession>
<evidence type="ECO:0000256" key="7">
    <source>
        <dbReference type="SAM" id="Phobius"/>
    </source>
</evidence>
<feature type="transmembrane region" description="Helical" evidence="7">
    <location>
        <begin position="288"/>
        <end position="307"/>
    </location>
</feature>
<dbReference type="EMBL" id="JAFLWI010000016">
    <property type="protein sequence ID" value="MBO0482649.1"/>
    <property type="molecule type" value="Genomic_DNA"/>
</dbReference>
<reference evidence="8 9" key="1">
    <citation type="submission" date="2021-03" db="EMBL/GenBank/DDBJ databases">
        <title>Enterococcal diversity collection.</title>
        <authorList>
            <person name="Gilmore M.S."/>
            <person name="Schwartzman J."/>
            <person name="Van Tyne D."/>
            <person name="Martin M."/>
            <person name="Earl A.M."/>
            <person name="Manson A.L."/>
            <person name="Straub T."/>
            <person name="Salamzade R."/>
            <person name="Saavedra J."/>
            <person name="Lebreton F."/>
            <person name="Prichula J."/>
            <person name="Schaufler K."/>
            <person name="Gaca A."/>
            <person name="Sgardioli B."/>
            <person name="Wagenaar J."/>
            <person name="Strong T."/>
        </authorList>
    </citation>
    <scope>NUCLEOTIDE SEQUENCE [LARGE SCALE GENOMIC DNA]</scope>
    <source>
        <strain evidence="8 9">MSG2901</strain>
    </source>
</reference>
<evidence type="ECO:0000256" key="6">
    <source>
        <dbReference type="ARBA" id="ARBA00023136"/>
    </source>
</evidence>
<dbReference type="Pfam" id="PF13520">
    <property type="entry name" value="AA_permease_2"/>
    <property type="match status" value="1"/>
</dbReference>
<feature type="transmembrane region" description="Helical" evidence="7">
    <location>
        <begin position="235"/>
        <end position="255"/>
    </location>
</feature>
<feature type="transmembrane region" description="Helical" evidence="7">
    <location>
        <begin position="339"/>
        <end position="357"/>
    </location>
</feature>
<feature type="transmembrane region" description="Helical" evidence="7">
    <location>
        <begin position="204"/>
        <end position="223"/>
    </location>
</feature>
<keyword evidence="3" id="KW-1003">Cell membrane</keyword>
<comment type="caution">
    <text evidence="8">The sequence shown here is derived from an EMBL/GenBank/DDBJ whole genome shotgun (WGS) entry which is preliminary data.</text>
</comment>
<feature type="transmembrane region" description="Helical" evidence="7">
    <location>
        <begin position="153"/>
        <end position="174"/>
    </location>
</feature>
<dbReference type="NCBIfam" id="NF040513">
    <property type="entry name" value="antiport_TyrP"/>
    <property type="match status" value="1"/>
</dbReference>
<dbReference type="PIRSF" id="PIRSF006060">
    <property type="entry name" value="AA_transporter"/>
    <property type="match status" value="1"/>
</dbReference>
<feature type="transmembrane region" description="Helical" evidence="7">
    <location>
        <begin position="408"/>
        <end position="431"/>
    </location>
</feature>